<evidence type="ECO:0000313" key="2">
    <source>
        <dbReference type="EMBL" id="TGO32320.1"/>
    </source>
</evidence>
<dbReference type="Proteomes" id="UP000297814">
    <property type="component" value="Unassembled WGS sequence"/>
</dbReference>
<name>A0A4Z1GA41_9HELO</name>
<reference evidence="2 3" key="1">
    <citation type="submission" date="2017-12" db="EMBL/GenBank/DDBJ databases">
        <title>Comparative genomics of Botrytis spp.</title>
        <authorList>
            <person name="Valero-Jimenez C.A."/>
            <person name="Tapia P."/>
            <person name="Veloso J."/>
            <person name="Silva-Moreno E."/>
            <person name="Staats M."/>
            <person name="Valdes J.H."/>
            <person name="Van Kan J.A.L."/>
        </authorList>
    </citation>
    <scope>NUCLEOTIDE SEQUENCE [LARGE SCALE GENOMIC DNA]</scope>
    <source>
        <strain evidence="2 3">Bh0001</strain>
    </source>
</reference>
<keyword evidence="3" id="KW-1185">Reference proteome</keyword>
<accession>A0A4Z1GA41</accession>
<feature type="region of interest" description="Disordered" evidence="1">
    <location>
        <begin position="1"/>
        <end position="106"/>
    </location>
</feature>
<gene>
    <name evidence="2" type="ORF">BHYA_0329g00120</name>
</gene>
<dbReference type="EMBL" id="PQXK01000329">
    <property type="protein sequence ID" value="TGO32320.1"/>
    <property type="molecule type" value="Genomic_DNA"/>
</dbReference>
<feature type="compositionally biased region" description="Low complexity" evidence="1">
    <location>
        <begin position="66"/>
        <end position="77"/>
    </location>
</feature>
<feature type="compositionally biased region" description="Polar residues" evidence="1">
    <location>
        <begin position="28"/>
        <end position="39"/>
    </location>
</feature>
<evidence type="ECO:0000256" key="1">
    <source>
        <dbReference type="SAM" id="MobiDB-lite"/>
    </source>
</evidence>
<dbReference type="AlphaFoldDB" id="A0A4Z1GA41"/>
<protein>
    <submittedName>
        <fullName evidence="2">Uncharacterized protein</fullName>
    </submittedName>
</protein>
<organism evidence="2 3">
    <name type="scientific">Botrytis hyacinthi</name>
    <dbReference type="NCBI Taxonomy" id="278943"/>
    <lineage>
        <taxon>Eukaryota</taxon>
        <taxon>Fungi</taxon>
        <taxon>Dikarya</taxon>
        <taxon>Ascomycota</taxon>
        <taxon>Pezizomycotina</taxon>
        <taxon>Leotiomycetes</taxon>
        <taxon>Helotiales</taxon>
        <taxon>Sclerotiniaceae</taxon>
        <taxon>Botrytis</taxon>
    </lineage>
</organism>
<comment type="caution">
    <text evidence="2">The sequence shown here is derived from an EMBL/GenBank/DDBJ whole genome shotgun (WGS) entry which is preliminary data.</text>
</comment>
<evidence type="ECO:0000313" key="3">
    <source>
        <dbReference type="Proteomes" id="UP000297814"/>
    </source>
</evidence>
<sequence>MQRSHRTWHGESSSSGSKPHTKLESTKTKISTRSHSVSSKKVEDIQPSKTGTTKLGKASINDRSSQHSNRSSSGSDAESSRGNQHLTENEKILINNPYRESSRPRPLHNPLFPFPVASSIKLEDTLSIPTKIYGKNVAKWVEKFFELKKSPRILETPKFTPIRPGAPTIIALFYPDPERNMRRPVEVYLERIENLAKMGEQTIIYVCPTIAKAVKAMRGDPHWCVISEYQTVWDIPTNSYQYNNFKKTQTALFKKLKGERPNWKLNATYNHAHQMAAYNAKAYVTYDAVIRNPFGSDRWIYMDAGLFTEIGPKDSQGVLWGDIITKRLSARKFDRSIGISGDTGVVIGQYRMFADHGDHGRKDINHEWFSDPQRVWQSQHFAGGAYAGNSLGMLNFAVRYMQTVNDMDANGYYIGREEWIYPMLAVRYPNTIFCVPWVATLDVGKRPNFPMCTCYSTYGDTRDLQRLPAIEDPISTLLCHGYKPRKPNLDGTGPYKKLDKKTIETISWEERMAGKTGFFEGTGPWYTLQEKRLAKDLEIKKRMNNKANPV</sequence>
<proteinExistence type="predicted"/>